<name>A0ABR3EJC2_9AGAR</name>
<organism evidence="2 3">
    <name type="scientific">Marasmius crinis-equi</name>
    <dbReference type="NCBI Taxonomy" id="585013"/>
    <lineage>
        <taxon>Eukaryota</taxon>
        <taxon>Fungi</taxon>
        <taxon>Dikarya</taxon>
        <taxon>Basidiomycota</taxon>
        <taxon>Agaricomycotina</taxon>
        <taxon>Agaricomycetes</taxon>
        <taxon>Agaricomycetidae</taxon>
        <taxon>Agaricales</taxon>
        <taxon>Marasmiineae</taxon>
        <taxon>Marasmiaceae</taxon>
        <taxon>Marasmius</taxon>
    </lineage>
</organism>
<feature type="region of interest" description="Disordered" evidence="1">
    <location>
        <begin position="80"/>
        <end position="151"/>
    </location>
</feature>
<feature type="non-terminal residue" evidence="2">
    <location>
        <position position="1"/>
    </location>
</feature>
<keyword evidence="3" id="KW-1185">Reference proteome</keyword>
<comment type="caution">
    <text evidence="2">The sequence shown here is derived from an EMBL/GenBank/DDBJ whole genome shotgun (WGS) entry which is preliminary data.</text>
</comment>
<evidence type="ECO:0000313" key="3">
    <source>
        <dbReference type="Proteomes" id="UP001465976"/>
    </source>
</evidence>
<evidence type="ECO:0000256" key="1">
    <source>
        <dbReference type="SAM" id="MobiDB-lite"/>
    </source>
</evidence>
<gene>
    <name evidence="2" type="ORF">V5O48_019126</name>
</gene>
<sequence length="344" mass="38576">VIWRKNAAGRTTNEKEGLMLQIELDLIRPGLQPTVKVSYLDVVDKERRIWLNVAHPVKRGDFYDFHPQGQPVVRPLVKDCWTPDQPPVPGTPQWSPEEVTENARAGPAWDPNDPDYPDDGPALPYDPWNDVPIPPLAEEGHPPAFAGPSTSLDELDRSEMAAAAALEASILEAIAEGEAEEPPPPPHSLHWIVHPKLAGLTIEANVDFNKPQMVRVVRTSTGEMEAHRVQSRSSVTIKPGSEKSLMVVVGGEEEHIGKLVRQISHFYLDEKNEENHLLILGVIEKDSQGRESLTPHRLELHAEVLARVEESNENRRNANEFMREVRDSARTENGHHVHIRSRFS</sequence>
<accession>A0ABR3EJC2</accession>
<proteinExistence type="predicted"/>
<protein>
    <submittedName>
        <fullName evidence="2">Uncharacterized protein</fullName>
    </submittedName>
</protein>
<dbReference type="Proteomes" id="UP001465976">
    <property type="component" value="Unassembled WGS sequence"/>
</dbReference>
<reference evidence="2 3" key="1">
    <citation type="submission" date="2024-02" db="EMBL/GenBank/DDBJ databases">
        <title>A draft genome for the cacao thread blight pathogen Marasmius crinis-equi.</title>
        <authorList>
            <person name="Cohen S.P."/>
            <person name="Baruah I.K."/>
            <person name="Amoako-Attah I."/>
            <person name="Bukari Y."/>
            <person name="Meinhardt L.W."/>
            <person name="Bailey B.A."/>
        </authorList>
    </citation>
    <scope>NUCLEOTIDE SEQUENCE [LARGE SCALE GENOMIC DNA]</scope>
    <source>
        <strain evidence="2 3">GH-76</strain>
    </source>
</reference>
<dbReference type="EMBL" id="JBAHYK010004172">
    <property type="protein sequence ID" value="KAL0562953.1"/>
    <property type="molecule type" value="Genomic_DNA"/>
</dbReference>
<evidence type="ECO:0000313" key="2">
    <source>
        <dbReference type="EMBL" id="KAL0562953.1"/>
    </source>
</evidence>